<evidence type="ECO:0000313" key="6">
    <source>
        <dbReference type="EMBL" id="EFJ12531.1"/>
    </source>
</evidence>
<evidence type="ECO:0000256" key="3">
    <source>
        <dbReference type="ARBA" id="ARBA00023157"/>
    </source>
</evidence>
<reference evidence="6 7" key="1">
    <citation type="journal article" date="2011" name="Science">
        <title>The Selaginella genome identifies genetic changes associated with the evolution of vascular plants.</title>
        <authorList>
            <person name="Banks J.A."/>
            <person name="Nishiyama T."/>
            <person name="Hasebe M."/>
            <person name="Bowman J.L."/>
            <person name="Gribskov M."/>
            <person name="dePamphilis C."/>
            <person name="Albert V.A."/>
            <person name="Aono N."/>
            <person name="Aoyama T."/>
            <person name="Ambrose B.A."/>
            <person name="Ashton N.W."/>
            <person name="Axtell M.J."/>
            <person name="Barker E."/>
            <person name="Barker M.S."/>
            <person name="Bennetzen J.L."/>
            <person name="Bonawitz N.D."/>
            <person name="Chapple C."/>
            <person name="Cheng C."/>
            <person name="Correa L.G."/>
            <person name="Dacre M."/>
            <person name="DeBarry J."/>
            <person name="Dreyer I."/>
            <person name="Elias M."/>
            <person name="Engstrom E.M."/>
            <person name="Estelle M."/>
            <person name="Feng L."/>
            <person name="Finet C."/>
            <person name="Floyd S.K."/>
            <person name="Frommer W.B."/>
            <person name="Fujita T."/>
            <person name="Gramzow L."/>
            <person name="Gutensohn M."/>
            <person name="Harholt J."/>
            <person name="Hattori M."/>
            <person name="Heyl A."/>
            <person name="Hirai T."/>
            <person name="Hiwatashi Y."/>
            <person name="Ishikawa M."/>
            <person name="Iwata M."/>
            <person name="Karol K.G."/>
            <person name="Koehler B."/>
            <person name="Kolukisaoglu U."/>
            <person name="Kubo M."/>
            <person name="Kurata T."/>
            <person name="Lalonde S."/>
            <person name="Li K."/>
            <person name="Li Y."/>
            <person name="Litt A."/>
            <person name="Lyons E."/>
            <person name="Manning G."/>
            <person name="Maruyama T."/>
            <person name="Michael T.P."/>
            <person name="Mikami K."/>
            <person name="Miyazaki S."/>
            <person name="Morinaga S."/>
            <person name="Murata T."/>
            <person name="Mueller-Roeber B."/>
            <person name="Nelson D.R."/>
            <person name="Obara M."/>
            <person name="Oguri Y."/>
            <person name="Olmstead R.G."/>
            <person name="Onodera N."/>
            <person name="Petersen B.L."/>
            <person name="Pils B."/>
            <person name="Prigge M."/>
            <person name="Rensing S.A."/>
            <person name="Riano-Pachon D.M."/>
            <person name="Roberts A.W."/>
            <person name="Sato Y."/>
            <person name="Scheller H.V."/>
            <person name="Schulz B."/>
            <person name="Schulz C."/>
            <person name="Shakirov E.V."/>
            <person name="Shibagaki N."/>
            <person name="Shinohara N."/>
            <person name="Shippen D.E."/>
            <person name="Soerensen I."/>
            <person name="Sotooka R."/>
            <person name="Sugimoto N."/>
            <person name="Sugita M."/>
            <person name="Sumikawa N."/>
            <person name="Tanurdzic M."/>
            <person name="Theissen G."/>
            <person name="Ulvskov P."/>
            <person name="Wakazuki S."/>
            <person name="Weng J.K."/>
            <person name="Willats W.W."/>
            <person name="Wipf D."/>
            <person name="Wolf P.G."/>
            <person name="Yang L."/>
            <person name="Zimmer A.D."/>
            <person name="Zhu Q."/>
            <person name="Mitros T."/>
            <person name="Hellsten U."/>
            <person name="Loque D."/>
            <person name="Otillar R."/>
            <person name="Salamov A."/>
            <person name="Schmutz J."/>
            <person name="Shapiro H."/>
            <person name="Lindquist E."/>
            <person name="Lucas S."/>
            <person name="Rokhsar D."/>
            <person name="Grigoriev I.V."/>
        </authorList>
    </citation>
    <scope>NUCLEOTIDE SEQUENCE [LARGE SCALE GENOMIC DNA]</scope>
</reference>
<name>D8SSR9_SELML</name>
<keyword evidence="4" id="KW-0325">Glycoprotein</keyword>
<evidence type="ECO:0000313" key="7">
    <source>
        <dbReference type="Proteomes" id="UP000001514"/>
    </source>
</evidence>
<accession>D8SSR9</accession>
<dbReference type="HOGENOM" id="CLU_089796_6_1_1"/>
<feature type="domain" description="Bifunctional inhibitor/plant lipid transfer protein/seed storage helical" evidence="5">
    <location>
        <begin position="2"/>
        <end position="70"/>
    </location>
</feature>
<evidence type="ECO:0000259" key="5">
    <source>
        <dbReference type="Pfam" id="PF14368"/>
    </source>
</evidence>
<sequence>LLPCMPAVKGSGSPPTPQCCSAIAELLKDDPICLCYVAADAAQRNDPNINATVALQLPALCNLKADVHKC</sequence>
<dbReference type="InterPro" id="IPR036312">
    <property type="entry name" value="Bifun_inhib/LTP/seed_sf"/>
</dbReference>
<dbReference type="OrthoDB" id="1938537at2759"/>
<evidence type="ECO:0000256" key="4">
    <source>
        <dbReference type="ARBA" id="ARBA00023180"/>
    </source>
</evidence>
<organism evidence="7">
    <name type="scientific">Selaginella moellendorffii</name>
    <name type="common">Spikemoss</name>
    <dbReference type="NCBI Taxonomy" id="88036"/>
    <lineage>
        <taxon>Eukaryota</taxon>
        <taxon>Viridiplantae</taxon>
        <taxon>Streptophyta</taxon>
        <taxon>Embryophyta</taxon>
        <taxon>Tracheophyta</taxon>
        <taxon>Lycopodiopsida</taxon>
        <taxon>Selaginellales</taxon>
        <taxon>Selaginellaceae</taxon>
        <taxon>Selaginella</taxon>
    </lineage>
</organism>
<dbReference type="FunCoup" id="D8SSR9">
    <property type="interactions" value="1581"/>
</dbReference>
<dbReference type="Pfam" id="PF14368">
    <property type="entry name" value="LTP_2"/>
    <property type="match status" value="1"/>
</dbReference>
<keyword evidence="7" id="KW-1185">Reference proteome</keyword>
<dbReference type="eggNOG" id="ENOG502T01I">
    <property type="taxonomic scope" value="Eukaryota"/>
</dbReference>
<dbReference type="Gene3D" id="1.10.110.10">
    <property type="entry name" value="Plant lipid-transfer and hydrophobic proteins"/>
    <property type="match status" value="1"/>
</dbReference>
<dbReference type="AlphaFoldDB" id="D8SSR9"/>
<dbReference type="KEGG" id="smo:SELMODRAFT_49752"/>
<dbReference type="PANTHER" id="PTHR33044">
    <property type="entry name" value="BIFUNCTIONAL INHIBITOR/LIPID-TRANSFER PROTEIN/SEED STORAGE 2S ALBUMIN SUPERFAMILY PROTEIN-RELATED"/>
    <property type="match status" value="1"/>
</dbReference>
<dbReference type="InterPro" id="IPR016140">
    <property type="entry name" value="Bifunc_inhib/LTP/seed_store"/>
</dbReference>
<gene>
    <name evidence="6" type="ORF">SELMODRAFT_49752</name>
</gene>
<dbReference type="InterPro" id="IPR043325">
    <property type="entry name" value="LTSS"/>
</dbReference>
<comment type="similarity">
    <text evidence="1">Belongs to the plant LTP family.</text>
</comment>
<dbReference type="Proteomes" id="UP000001514">
    <property type="component" value="Unassembled WGS sequence"/>
</dbReference>
<keyword evidence="3" id="KW-1015">Disulfide bond</keyword>
<dbReference type="EMBL" id="GL377638">
    <property type="protein sequence ID" value="EFJ12531.1"/>
    <property type="molecule type" value="Genomic_DNA"/>
</dbReference>
<dbReference type="InParanoid" id="D8SSR9"/>
<dbReference type="SUPFAM" id="SSF47699">
    <property type="entry name" value="Bifunctional inhibitor/lipid-transfer protein/seed storage 2S albumin"/>
    <property type="match status" value="1"/>
</dbReference>
<dbReference type="CDD" id="cd00010">
    <property type="entry name" value="AAI_LTSS"/>
    <property type="match status" value="1"/>
</dbReference>
<feature type="non-terminal residue" evidence="6">
    <location>
        <position position="1"/>
    </location>
</feature>
<keyword evidence="2" id="KW-0732">Signal</keyword>
<evidence type="ECO:0000256" key="1">
    <source>
        <dbReference type="ARBA" id="ARBA00009748"/>
    </source>
</evidence>
<proteinExistence type="inferred from homology"/>
<feature type="non-terminal residue" evidence="6">
    <location>
        <position position="70"/>
    </location>
</feature>
<evidence type="ECO:0000256" key="2">
    <source>
        <dbReference type="ARBA" id="ARBA00022729"/>
    </source>
</evidence>
<protein>
    <recommendedName>
        <fullName evidence="5">Bifunctional inhibitor/plant lipid transfer protein/seed storage helical domain-containing protein</fullName>
    </recommendedName>
</protein>